<organism evidence="1 2">
    <name type="scientific">Cryptolaemus montrouzieri</name>
    <dbReference type="NCBI Taxonomy" id="559131"/>
    <lineage>
        <taxon>Eukaryota</taxon>
        <taxon>Metazoa</taxon>
        <taxon>Ecdysozoa</taxon>
        <taxon>Arthropoda</taxon>
        <taxon>Hexapoda</taxon>
        <taxon>Insecta</taxon>
        <taxon>Pterygota</taxon>
        <taxon>Neoptera</taxon>
        <taxon>Endopterygota</taxon>
        <taxon>Coleoptera</taxon>
        <taxon>Polyphaga</taxon>
        <taxon>Cucujiformia</taxon>
        <taxon>Coccinelloidea</taxon>
        <taxon>Coccinellidae</taxon>
        <taxon>Scymninae</taxon>
        <taxon>Scymnini</taxon>
        <taxon>Cryptolaemus</taxon>
    </lineage>
</organism>
<proteinExistence type="predicted"/>
<dbReference type="Gene3D" id="3.60.10.10">
    <property type="entry name" value="Endonuclease/exonuclease/phosphatase"/>
    <property type="match status" value="1"/>
</dbReference>
<feature type="non-terminal residue" evidence="1">
    <location>
        <position position="1"/>
    </location>
</feature>
<name>A0ABD2NXW2_9CUCU</name>
<dbReference type="Proteomes" id="UP001516400">
    <property type="component" value="Unassembled WGS sequence"/>
</dbReference>
<evidence type="ECO:0000313" key="1">
    <source>
        <dbReference type="EMBL" id="KAL3283070.1"/>
    </source>
</evidence>
<evidence type="ECO:0008006" key="3">
    <source>
        <dbReference type="Google" id="ProtNLM"/>
    </source>
</evidence>
<comment type="caution">
    <text evidence="1">The sequence shown here is derived from an EMBL/GenBank/DDBJ whole genome shotgun (WGS) entry which is preliminary data.</text>
</comment>
<accession>A0ABD2NXW2</accession>
<dbReference type="EMBL" id="JABFTP020000144">
    <property type="protein sequence ID" value="KAL3283070.1"/>
    <property type="molecule type" value="Genomic_DNA"/>
</dbReference>
<evidence type="ECO:0000313" key="2">
    <source>
        <dbReference type="Proteomes" id="UP001516400"/>
    </source>
</evidence>
<protein>
    <recommendedName>
        <fullName evidence="3">Endonuclease/exonuclease/phosphatase domain-containing protein</fullName>
    </recommendedName>
</protein>
<reference evidence="1 2" key="1">
    <citation type="journal article" date="2021" name="BMC Biol.">
        <title>Horizontally acquired antibacterial genes associated with adaptive radiation of ladybird beetles.</title>
        <authorList>
            <person name="Li H.S."/>
            <person name="Tang X.F."/>
            <person name="Huang Y.H."/>
            <person name="Xu Z.Y."/>
            <person name="Chen M.L."/>
            <person name="Du X.Y."/>
            <person name="Qiu B.Y."/>
            <person name="Chen P.T."/>
            <person name="Zhang W."/>
            <person name="Slipinski A."/>
            <person name="Escalona H.E."/>
            <person name="Waterhouse R.M."/>
            <person name="Zwick A."/>
            <person name="Pang H."/>
        </authorList>
    </citation>
    <scope>NUCLEOTIDE SEQUENCE [LARGE SCALE GENOMIC DNA]</scope>
    <source>
        <strain evidence="1">SYSU2018</strain>
    </source>
</reference>
<sequence>IREQTHGRVTIYVKRGIKCEEVGKFSADKEYWCVIIKVHINNESVIIGGTYQSPSGKELLFLDFFERLLENDLYVSRSCVVLTGDFNVNLQENNLYTRRLLNILSGGSRQIIQHPTRYTEQFRTLVDHLYTNIAHLKEIARQYAMISDHKIIGTKFKLDDGENKEIVTSGDFSEGKIREIILHLFEQD</sequence>
<dbReference type="InterPro" id="IPR036691">
    <property type="entry name" value="Endo/exonu/phosph_ase_sf"/>
</dbReference>
<dbReference type="AlphaFoldDB" id="A0ABD2NXW2"/>
<keyword evidence="2" id="KW-1185">Reference proteome</keyword>
<gene>
    <name evidence="1" type="ORF">HHI36_006227</name>
</gene>
<dbReference type="SUPFAM" id="SSF56219">
    <property type="entry name" value="DNase I-like"/>
    <property type="match status" value="1"/>
</dbReference>